<sequence length="93" mass="10659">MSIVLFDFAKSFALGRMDARVFSEAYMELWKIERDRGILREDAAPLSECLSSIFCSADMYSEDADERQYFELDEAGLLSKVCEEINRVEKGSL</sequence>
<keyword evidence="3" id="KW-1185">Reference proteome</keyword>
<dbReference type="Proteomes" id="UP001302020">
    <property type="component" value="Chromosome"/>
</dbReference>
<name>A0ABZ0JPC9_9XANT</name>
<dbReference type="EMBL" id="CP126172">
    <property type="protein sequence ID" value="WOS40863.1"/>
    <property type="molecule type" value="Genomic_DNA"/>
</dbReference>
<dbReference type="SUPFAM" id="SSF101125">
    <property type="entry name" value="Colicin D immunity protein"/>
    <property type="match status" value="1"/>
</dbReference>
<protein>
    <submittedName>
        <fullName evidence="2">Colicin immunity domain-containing protein</fullName>
    </submittedName>
</protein>
<dbReference type="InterPro" id="IPR015287">
    <property type="entry name" value="Colicin_D_immunity_dom"/>
</dbReference>
<evidence type="ECO:0000259" key="1">
    <source>
        <dbReference type="Pfam" id="PF09204"/>
    </source>
</evidence>
<organism evidence="2 3">
    <name type="scientific">Xanthomonas rydalmerensis</name>
    <dbReference type="NCBI Taxonomy" id="3046274"/>
    <lineage>
        <taxon>Bacteria</taxon>
        <taxon>Pseudomonadati</taxon>
        <taxon>Pseudomonadota</taxon>
        <taxon>Gammaproteobacteria</taxon>
        <taxon>Lysobacterales</taxon>
        <taxon>Lysobacteraceae</taxon>
        <taxon>Xanthomonas</taxon>
    </lineage>
</organism>
<evidence type="ECO:0000313" key="2">
    <source>
        <dbReference type="EMBL" id="WOS40863.1"/>
    </source>
</evidence>
<reference evidence="2 3" key="1">
    <citation type="submission" date="2023-05" db="EMBL/GenBank/DDBJ databases">
        <title>Xanthomonas rydalmerenesis sp. nov., a novel Xanthomonas species isolated from Fragaria x ananassa.</title>
        <authorList>
            <person name="McKnight D.J.E."/>
            <person name="Wong-Bajracharya J."/>
            <person name="Okoh E.B."/>
            <person name="Snijders F."/>
            <person name="Lidbetter F."/>
            <person name="Webster J."/>
            <person name="Djordjevic S.P."/>
            <person name="Bogema D.R."/>
            <person name="Chapman T.A."/>
        </authorList>
    </citation>
    <scope>NUCLEOTIDE SEQUENCE [LARGE SCALE GENOMIC DNA]</scope>
    <source>
        <strain evidence="2 3">DAR34883</strain>
    </source>
</reference>
<dbReference type="Gene3D" id="1.20.120.650">
    <property type="entry name" value="Colicin D"/>
    <property type="match status" value="1"/>
</dbReference>
<evidence type="ECO:0000313" key="3">
    <source>
        <dbReference type="Proteomes" id="UP001302020"/>
    </source>
</evidence>
<gene>
    <name evidence="2" type="ORF">QN243_21185</name>
</gene>
<dbReference type="RefSeq" id="WP_160969172.1">
    <property type="nucleotide sequence ID" value="NZ_CP126170.1"/>
</dbReference>
<dbReference type="Pfam" id="PF09204">
    <property type="entry name" value="Colicin_immun"/>
    <property type="match status" value="1"/>
</dbReference>
<proteinExistence type="predicted"/>
<dbReference type="InterPro" id="IPR036471">
    <property type="entry name" value="Colicin_D_sf"/>
</dbReference>
<accession>A0ABZ0JPC9</accession>
<feature type="domain" description="Colicin D immunity protein" evidence="1">
    <location>
        <begin position="1"/>
        <end position="87"/>
    </location>
</feature>